<feature type="compositionally biased region" description="Polar residues" evidence="6">
    <location>
        <begin position="702"/>
        <end position="729"/>
    </location>
</feature>
<keyword evidence="4" id="KW-0862">Zinc</keyword>
<keyword evidence="9" id="KW-1185">Reference proteome</keyword>
<dbReference type="PANTHER" id="PTHR14571">
    <property type="entry name" value="HISTONE-LYSINE N-METHYLTRANSFERASE SET-26-RELATED"/>
    <property type="match status" value="1"/>
</dbReference>
<feature type="region of interest" description="Disordered" evidence="6">
    <location>
        <begin position="898"/>
        <end position="1022"/>
    </location>
</feature>
<feature type="compositionally biased region" description="Basic and acidic residues" evidence="6">
    <location>
        <begin position="262"/>
        <end position="287"/>
    </location>
</feature>
<keyword evidence="5" id="KW-0539">Nucleus</keyword>
<evidence type="ECO:0000313" key="9">
    <source>
        <dbReference type="Proteomes" id="UP000017836"/>
    </source>
</evidence>
<dbReference type="SUPFAM" id="SSF57903">
    <property type="entry name" value="FYVE/PHD zinc finger"/>
    <property type="match status" value="1"/>
</dbReference>
<feature type="compositionally biased region" description="Polar residues" evidence="6">
    <location>
        <begin position="826"/>
        <end position="844"/>
    </location>
</feature>
<dbReference type="EMBL" id="KI395324">
    <property type="protein sequence ID" value="ERM98538.1"/>
    <property type="molecule type" value="Genomic_DNA"/>
</dbReference>
<gene>
    <name evidence="8" type="ORF">AMTR_s00113p00130190</name>
</gene>
<feature type="compositionally biased region" description="Polar residues" evidence="6">
    <location>
        <begin position="1008"/>
        <end position="1017"/>
    </location>
</feature>
<name>W1NSA3_AMBTC</name>
<feature type="compositionally biased region" description="Basic and acidic residues" evidence="6">
    <location>
        <begin position="950"/>
        <end position="996"/>
    </location>
</feature>
<dbReference type="AlphaFoldDB" id="W1NSA3"/>
<comment type="subcellular location">
    <subcellularLocation>
        <location evidence="1">Nucleus</location>
    </subcellularLocation>
</comment>
<dbReference type="PANTHER" id="PTHR14571:SF9">
    <property type="entry name" value="HISTONE-LYSINE N-METHYLTRANSFERASE SET-26-RELATED"/>
    <property type="match status" value="1"/>
</dbReference>
<dbReference type="InterPro" id="IPR013083">
    <property type="entry name" value="Znf_RING/FYVE/PHD"/>
</dbReference>
<protein>
    <recommendedName>
        <fullName evidence="7">Zinc finger PHD-type domain-containing protein</fullName>
    </recommendedName>
</protein>
<feature type="compositionally biased region" description="Polar residues" evidence="6">
    <location>
        <begin position="914"/>
        <end position="923"/>
    </location>
</feature>
<evidence type="ECO:0000256" key="5">
    <source>
        <dbReference type="ARBA" id="ARBA00023242"/>
    </source>
</evidence>
<dbReference type="GO" id="GO:0005634">
    <property type="term" value="C:nucleus"/>
    <property type="evidence" value="ECO:0000318"/>
    <property type="project" value="GO_Central"/>
</dbReference>
<feature type="region of interest" description="Disordered" evidence="6">
    <location>
        <begin position="665"/>
        <end position="744"/>
    </location>
</feature>
<dbReference type="InterPro" id="IPR019786">
    <property type="entry name" value="Zinc_finger_PHD-type_CS"/>
</dbReference>
<feature type="domain" description="Zinc finger PHD-type" evidence="7">
    <location>
        <begin position="24"/>
        <end position="67"/>
    </location>
</feature>
<accession>W1NSA3</accession>
<feature type="compositionally biased region" description="Polar residues" evidence="6">
    <location>
        <begin position="1154"/>
        <end position="1164"/>
    </location>
</feature>
<feature type="compositionally biased region" description="Polar residues" evidence="6">
    <location>
        <begin position="804"/>
        <end position="819"/>
    </location>
</feature>
<dbReference type="Proteomes" id="UP000017836">
    <property type="component" value="Unassembled WGS sequence"/>
</dbReference>
<evidence type="ECO:0000313" key="8">
    <source>
        <dbReference type="EMBL" id="ERM98538.1"/>
    </source>
</evidence>
<dbReference type="Gramene" id="ERM98538">
    <property type="protein sequence ID" value="ERM98538"/>
    <property type="gene ID" value="AMTR_s00113p00130190"/>
</dbReference>
<dbReference type="InterPro" id="IPR001965">
    <property type="entry name" value="Znf_PHD"/>
</dbReference>
<sequence length="1182" mass="128217">MKSRSHRLVSAEQEDWGDGSWTVDCVCGVNFDDGDEMVDCDECGVWVHTRCSRFVKGETSFTCDKCKGQKNRKETEETEVAQLLVELPTKTMGIEPNYNRSPPSRLWVETPLEQKVHVQGVPGGDPELLRGLSSVFTSELWKCTGYVPKKFNFQYKEFTCWEDGREPDTLPAFGSQLGLQLGSQLVVKKTETLNVEEDNENPVDRGADVLFSLSKEGLASENSGREKASSPKEVEGVDVSRDLKIFVKGDRSKRGHSLGKRRRDEFGGFKDGGGKKKGKGLDGERENKSACLLERGTPLRASGSTPIHSSQKQELCTGDFEVAKLELQDSRSEIKQEMDVLEPDKDGVHGNRVPQETVNKPKHILVIKSVPAGFPNEMDDQSHASEPPLNLEAAPTNNAPIAVQLYKHDSTVGSMKEEDMKPAVDSLDPLVYKIHHNRCSNKDFSNSDSSNVQIDSQTSTPSFEGQVMTVPHGPMILVPQDSNGVVAVGSLSKAENDQSTKMPPSPSSNCEIKLEEHSKTMFQKPSETAGSVIQNLPTIVYGAENLTAKFSPDHLNPPKGPLGLAMENLSMTSASRLPEDRKLEDVSIEVQAVGQGQKSPDRALSTPIEAHPPRQESEEPLGLIRSQSPTLQENSSQHRDSAKSVLGLIHSQSSTPHDSLIQHRYRAQHDAGSSKLVRLKSSPPAPSSHNKPVGGVAKNLVSGPTSKSSLGASKVRVSNKSSPSGTFRSSDGPAPLSKPPHLSKLRARLISSDVPKDDDNRQSPIAATKQVAKNAEYMTSHTKPGAYASASGCNLDGKEQVSSSSYKASTQNASTSSGSGELAVASPSQNSTSQCDKQVSSASYQKGEKPNQPGSQTITKASNPLPPMHPPPPAGVIAALSDEELALLLHQELNSSPRVPRVPRMRHGGGIPQLASQTTTSGMSVKRHSTSAPSTSNAMKDQTSAFRRRGKEDTSKDSSRNIREPLEEIKRTDKLPPDERRHDPGIKTEDTKRRESPTASSTCHSSSIDANDQSHPSICSVPGDFSDDNVSALVGNKAHALPGISDGILNKTTRISYEDICNAALTTNLTRKKRKVYSSTIGSDNEECEGHRVLNLRDDKHEHKLPGTHTRNVPRGKRRQSGRLIRRGKGLLKTGHSNKTSTTDEEYEPFCPSSEATESMSNEENVGGIASSAMSCSDEIES</sequence>
<feature type="region of interest" description="Disordered" evidence="6">
    <location>
        <begin position="591"/>
        <end position="622"/>
    </location>
</feature>
<organism evidence="8 9">
    <name type="scientific">Amborella trichopoda</name>
    <dbReference type="NCBI Taxonomy" id="13333"/>
    <lineage>
        <taxon>Eukaryota</taxon>
        <taxon>Viridiplantae</taxon>
        <taxon>Streptophyta</taxon>
        <taxon>Embryophyta</taxon>
        <taxon>Tracheophyta</taxon>
        <taxon>Spermatophyta</taxon>
        <taxon>Magnoliopsida</taxon>
        <taxon>Amborellales</taxon>
        <taxon>Amborellaceae</taxon>
        <taxon>Amborella</taxon>
    </lineage>
</organism>
<dbReference type="InterPro" id="IPR011011">
    <property type="entry name" value="Znf_FYVE_PHD"/>
</dbReference>
<evidence type="ECO:0000256" key="4">
    <source>
        <dbReference type="ARBA" id="ARBA00022833"/>
    </source>
</evidence>
<keyword evidence="3" id="KW-0863">Zinc-finger</keyword>
<feature type="compositionally biased region" description="Low complexity" evidence="6">
    <location>
        <begin position="997"/>
        <end position="1007"/>
    </location>
</feature>
<feature type="compositionally biased region" description="Polar residues" evidence="6">
    <location>
        <begin position="930"/>
        <end position="945"/>
    </location>
</feature>
<evidence type="ECO:0000259" key="7">
    <source>
        <dbReference type="SMART" id="SM00249"/>
    </source>
</evidence>
<dbReference type="OMA" id="DWVDESW"/>
<evidence type="ECO:0000256" key="2">
    <source>
        <dbReference type="ARBA" id="ARBA00022723"/>
    </source>
</evidence>
<feature type="region of interest" description="Disordered" evidence="6">
    <location>
        <begin position="804"/>
        <end position="876"/>
    </location>
</feature>
<evidence type="ECO:0000256" key="6">
    <source>
        <dbReference type="SAM" id="MobiDB-lite"/>
    </source>
</evidence>
<evidence type="ECO:0000256" key="3">
    <source>
        <dbReference type="ARBA" id="ARBA00022771"/>
    </source>
</evidence>
<dbReference type="eggNOG" id="ENOG502QV2I">
    <property type="taxonomic scope" value="Eukaryota"/>
</dbReference>
<keyword evidence="2" id="KW-0479">Metal-binding</keyword>
<dbReference type="SMART" id="SM00249">
    <property type="entry name" value="PHD"/>
    <property type="match status" value="1"/>
</dbReference>
<feature type="region of interest" description="Disordered" evidence="6">
    <location>
        <begin position="250"/>
        <end position="287"/>
    </location>
</feature>
<evidence type="ECO:0000256" key="1">
    <source>
        <dbReference type="ARBA" id="ARBA00004123"/>
    </source>
</evidence>
<dbReference type="PROSITE" id="PS01359">
    <property type="entry name" value="ZF_PHD_1"/>
    <property type="match status" value="1"/>
</dbReference>
<dbReference type="Gene3D" id="3.30.40.10">
    <property type="entry name" value="Zinc/RING finger domain, C3HC4 (zinc finger)"/>
    <property type="match status" value="1"/>
</dbReference>
<dbReference type="HOGENOM" id="CLU_006671_0_0_1"/>
<feature type="compositionally biased region" description="Pro residues" evidence="6">
    <location>
        <begin position="864"/>
        <end position="874"/>
    </location>
</feature>
<proteinExistence type="predicted"/>
<feature type="region of interest" description="Disordered" evidence="6">
    <location>
        <begin position="1132"/>
        <end position="1182"/>
    </location>
</feature>
<feature type="compositionally biased region" description="Polar residues" evidence="6">
    <location>
        <begin position="852"/>
        <end position="862"/>
    </location>
</feature>
<reference evidence="9" key="1">
    <citation type="journal article" date="2013" name="Science">
        <title>The Amborella genome and the evolution of flowering plants.</title>
        <authorList>
            <consortium name="Amborella Genome Project"/>
        </authorList>
    </citation>
    <scope>NUCLEOTIDE SEQUENCE [LARGE SCALE GENOMIC DNA]</scope>
</reference>
<dbReference type="GO" id="GO:0008270">
    <property type="term" value="F:zinc ion binding"/>
    <property type="evidence" value="ECO:0007669"/>
    <property type="project" value="UniProtKB-KW"/>
</dbReference>